<proteinExistence type="predicted"/>
<accession>A0A5B9EBU1</accession>
<gene>
    <name evidence="2" type="ORF">FTW19_05410</name>
</gene>
<evidence type="ECO:0000313" key="2">
    <source>
        <dbReference type="EMBL" id="QEE27496.1"/>
    </source>
</evidence>
<evidence type="ECO:0000256" key="1">
    <source>
        <dbReference type="SAM" id="MobiDB-lite"/>
    </source>
</evidence>
<evidence type="ECO:0000313" key="3">
    <source>
        <dbReference type="Proteomes" id="UP000321820"/>
    </source>
</evidence>
<dbReference type="RefSeq" id="WP_147646687.1">
    <property type="nucleotide sequence ID" value="NZ_CP042806.1"/>
</dbReference>
<name>A0A5B9EBU1_9BACT</name>
<feature type="region of interest" description="Disordered" evidence="1">
    <location>
        <begin position="42"/>
        <end position="68"/>
    </location>
</feature>
<dbReference type="AlphaFoldDB" id="A0A5B9EBU1"/>
<dbReference type="Proteomes" id="UP000321820">
    <property type="component" value="Chromosome"/>
</dbReference>
<dbReference type="EMBL" id="CP042806">
    <property type="protein sequence ID" value="QEE27496.1"/>
    <property type="molecule type" value="Genomic_DNA"/>
</dbReference>
<protein>
    <submittedName>
        <fullName evidence="2">Uncharacterized protein</fullName>
    </submittedName>
</protein>
<dbReference type="KEGG" id="talb:FTW19_05410"/>
<reference evidence="2 3" key="1">
    <citation type="submission" date="2019-08" db="EMBL/GenBank/DDBJ databases">
        <title>Complete genome sequence of Terriglobus albidus strain ORNL.</title>
        <authorList>
            <person name="Podar M."/>
        </authorList>
    </citation>
    <scope>NUCLEOTIDE SEQUENCE [LARGE SCALE GENOMIC DNA]</scope>
    <source>
        <strain evidence="2 3">ORNL</strain>
    </source>
</reference>
<organism evidence="2 3">
    <name type="scientific">Terriglobus albidus</name>
    <dbReference type="NCBI Taxonomy" id="1592106"/>
    <lineage>
        <taxon>Bacteria</taxon>
        <taxon>Pseudomonadati</taxon>
        <taxon>Acidobacteriota</taxon>
        <taxon>Terriglobia</taxon>
        <taxon>Terriglobales</taxon>
        <taxon>Acidobacteriaceae</taxon>
        <taxon>Terriglobus</taxon>
    </lineage>
</organism>
<feature type="compositionally biased region" description="Basic and acidic residues" evidence="1">
    <location>
        <begin position="42"/>
        <end position="58"/>
    </location>
</feature>
<keyword evidence="3" id="KW-1185">Reference proteome</keyword>
<sequence length="68" mass="7793">MAIHRTLHIPTQPNVDVAESDLDEEQAIEDLGLSAEEERRFVTHHAEEISEDRREDSKASVNRLRKTA</sequence>